<evidence type="ECO:0000256" key="6">
    <source>
        <dbReference type="ARBA" id="ARBA00022839"/>
    </source>
</evidence>
<dbReference type="PIRSF" id="PIRSF000980">
    <property type="entry name" value="RecC"/>
    <property type="match status" value="1"/>
</dbReference>
<evidence type="ECO:0000259" key="11">
    <source>
        <dbReference type="Pfam" id="PF17946"/>
    </source>
</evidence>
<keyword evidence="5 10" id="KW-0347">Helicase</keyword>
<keyword evidence="9 10" id="KW-0234">DNA repair</keyword>
<keyword evidence="6 10" id="KW-0269">Exonuclease</keyword>
<dbReference type="HOGENOM" id="CLU_007162_0_0_6"/>
<evidence type="ECO:0000256" key="3">
    <source>
        <dbReference type="ARBA" id="ARBA00022763"/>
    </source>
</evidence>
<dbReference type="GO" id="GO:0008854">
    <property type="term" value="F:exodeoxyribonuclease V activity"/>
    <property type="evidence" value="ECO:0007669"/>
    <property type="project" value="InterPro"/>
</dbReference>
<dbReference type="GO" id="GO:0003677">
    <property type="term" value="F:DNA binding"/>
    <property type="evidence" value="ECO:0007669"/>
    <property type="project" value="UniProtKB-UniRule"/>
</dbReference>
<dbReference type="OrthoDB" id="9762834at2"/>
<comment type="miscellaneous">
    <text evidence="10">In the RecBCD complex, RecB has a slow 3'-5' helicase, an exonuclease activity and loads RecA onto ssDNA, RecD has a fast 5'-3' helicase activity, while RecC stimulates the ATPase and processivity of the RecB helicase and contributes to recognition of the Chi site.</text>
</comment>
<evidence type="ECO:0000256" key="1">
    <source>
        <dbReference type="ARBA" id="ARBA00022722"/>
    </source>
</evidence>
<evidence type="ECO:0000256" key="4">
    <source>
        <dbReference type="ARBA" id="ARBA00022801"/>
    </source>
</evidence>
<evidence type="ECO:0000256" key="8">
    <source>
        <dbReference type="ARBA" id="ARBA00023125"/>
    </source>
</evidence>
<evidence type="ECO:0000313" key="12">
    <source>
        <dbReference type="EMBL" id="ENW91352.1"/>
    </source>
</evidence>
<reference evidence="12 13" key="1">
    <citation type="submission" date="2013-02" db="EMBL/GenBank/DDBJ databases">
        <title>The Genome Sequence of Acinetobacter sp. ANC 4105.</title>
        <authorList>
            <consortium name="The Broad Institute Genome Sequencing Platform"/>
            <consortium name="The Broad Institute Genome Sequencing Center for Infectious Disease"/>
            <person name="Cerqueira G."/>
            <person name="Feldgarden M."/>
            <person name="Courvalin P."/>
            <person name="Perichon B."/>
            <person name="Grillot-Courvalin C."/>
            <person name="Clermont D."/>
            <person name="Rocha E."/>
            <person name="Yoon E.-J."/>
            <person name="Nemec A."/>
            <person name="Walker B."/>
            <person name="Young S.K."/>
            <person name="Zeng Q."/>
            <person name="Gargeya S."/>
            <person name="Fitzgerald M."/>
            <person name="Haas B."/>
            <person name="Abouelleil A."/>
            <person name="Alvarado L."/>
            <person name="Arachchi H.M."/>
            <person name="Berlin A.M."/>
            <person name="Chapman S.B."/>
            <person name="Dewar J."/>
            <person name="Goldberg J."/>
            <person name="Griggs A."/>
            <person name="Gujja S."/>
            <person name="Hansen M."/>
            <person name="Howarth C."/>
            <person name="Imamovic A."/>
            <person name="Larimer J."/>
            <person name="McCowan C."/>
            <person name="Murphy C."/>
            <person name="Neiman D."/>
            <person name="Pearson M."/>
            <person name="Priest M."/>
            <person name="Roberts A."/>
            <person name="Saif S."/>
            <person name="Shea T."/>
            <person name="Sisk P."/>
            <person name="Sykes S."/>
            <person name="Wortman J."/>
            <person name="Nusbaum C."/>
            <person name="Birren B."/>
        </authorList>
    </citation>
    <scope>NUCLEOTIDE SEQUENCE [LARGE SCALE GENOMIC DNA]</scope>
    <source>
        <strain evidence="12 13">ANC 4105</strain>
    </source>
</reference>
<dbReference type="EMBL" id="APRL01000014">
    <property type="protein sequence ID" value="ENW91352.1"/>
    <property type="molecule type" value="Genomic_DNA"/>
</dbReference>
<comment type="caution">
    <text evidence="12">The sequence shown here is derived from an EMBL/GenBank/DDBJ whole genome shotgun (WGS) entry which is preliminary data.</text>
</comment>
<name>N9L4Y5_9GAMM</name>
<keyword evidence="13" id="KW-1185">Reference proteome</keyword>
<evidence type="ECO:0000256" key="10">
    <source>
        <dbReference type="HAMAP-Rule" id="MF_01486"/>
    </source>
</evidence>
<dbReference type="InterPro" id="IPR006697">
    <property type="entry name" value="RecC"/>
</dbReference>
<evidence type="ECO:0000256" key="7">
    <source>
        <dbReference type="ARBA" id="ARBA00022840"/>
    </source>
</evidence>
<dbReference type="GO" id="GO:0003678">
    <property type="term" value="F:DNA helicase activity"/>
    <property type="evidence" value="ECO:0007669"/>
    <property type="project" value="UniProtKB-UniRule"/>
</dbReference>
<dbReference type="GO" id="GO:0005524">
    <property type="term" value="F:ATP binding"/>
    <property type="evidence" value="ECO:0007669"/>
    <property type="project" value="UniProtKB-UniRule"/>
</dbReference>
<dbReference type="InterPro" id="IPR041500">
    <property type="entry name" value="RecC_C"/>
</dbReference>
<feature type="domain" description="RecC C-terminal" evidence="11">
    <location>
        <begin position="918"/>
        <end position="1128"/>
    </location>
</feature>
<keyword evidence="8 10" id="KW-0238">DNA-binding</keyword>
<dbReference type="PATRIC" id="fig|1217703.3.peg.3336"/>
<comment type="function">
    <text evidence="10">A helicase/nuclease that prepares dsDNA breaks (DSB) for recombinational DNA repair. Binds to DSBs and unwinds DNA via a highly rapid and processive ATP-dependent bidirectional helicase activity. Unwinds dsDNA until it encounters a Chi (crossover hotspot instigator) sequence from the 3' direction. Cuts ssDNA a few nucleotides 3' to the Chi site. The properties and activities of the enzyme are changed at Chi. The Chi-altered holoenzyme produces a long 3'-ssDNA overhang and facilitates RecA-binding to the ssDNA for homologous DNA recombination and repair. Holoenzyme degrades any linearized DNA that is unable to undergo homologous recombination. In the holoenzyme this subunit recognizes the wild-type Chi sequence, and when added to isolated RecB increases its ATP-dependent helicase processivity.</text>
</comment>
<dbReference type="InterPro" id="IPR027417">
    <property type="entry name" value="P-loop_NTPase"/>
</dbReference>
<dbReference type="Gene3D" id="3.40.50.300">
    <property type="entry name" value="P-loop containing nucleotide triphosphate hydrolases"/>
    <property type="match status" value="2"/>
</dbReference>
<dbReference type="GO" id="GO:0009338">
    <property type="term" value="C:exodeoxyribonuclease V complex"/>
    <property type="evidence" value="ECO:0007669"/>
    <property type="project" value="InterPro"/>
</dbReference>
<dbReference type="eggNOG" id="COG1330">
    <property type="taxonomic scope" value="Bacteria"/>
</dbReference>
<keyword evidence="2 10" id="KW-0547">Nucleotide-binding</keyword>
<keyword evidence="1 10" id="KW-0540">Nuclease</keyword>
<accession>N9L4Y5</accession>
<dbReference type="Gene3D" id="3.40.50.10930">
    <property type="match status" value="2"/>
</dbReference>
<keyword evidence="4 10" id="KW-0378">Hydrolase</keyword>
<keyword evidence="7 10" id="KW-0067">ATP-binding</keyword>
<protein>
    <recommendedName>
        <fullName evidence="10">RecBCD enzyme subunit RecC</fullName>
    </recommendedName>
    <alternativeName>
        <fullName evidence="10">Exonuclease V subunit RecC</fullName>
        <shortName evidence="10">ExoV subunit RecC</shortName>
    </alternativeName>
    <alternativeName>
        <fullName evidence="10">Helicase/nuclease RecBCD subunit RecC</fullName>
    </alternativeName>
</protein>
<gene>
    <name evidence="10" type="primary">recC</name>
    <name evidence="12" type="ORF">F904_03440</name>
</gene>
<proteinExistence type="inferred from homology"/>
<sequence>MGIHVIQSQRLDVLLQGVMASITQPRNSAFQVFKTQHFIVPSPAQEQWLTQKIAEQQGMTANYQFHQRIRGFQWYAYQQVLENKEQVRKANIPHLILKWRIHQALQPFIQAQQNTLALDHPLYSIVQRIYDSADQLQQGTEKQLKKQSMLYWIAEQVSQLFSNYMIYRGHCQRACQGNCTCTGNWLSAWGQNRALDIEQLISKTDQETSAFTLNQTQQLEAWQRWLWQNYFHDDFLEIQGIDADFWQLLDNEQTRQQALAQLPNQVIVFTILDLPPSQLQFLRRLGQYLDVVILHYNPSQEYWADSVDPLWKKRYDLGVKERFLVKHPNASDADIATFFENFSLGFNALNRESRHPLLTRLGKQARDHFSLLSQLATGEEGKWVDAFEDYFPDTLLGKIQSDIFYLVEPQPQQYELAPDDQSIQIHVCHSSIRQLEVLKEQLVHWLAKADSVPRRPSDILILTPSLAELEPSIRSVFPAVANEHEVFLPVKIAGVAQLDALNAWRAVLGRLQLTQGRFIQDEFADWLNLAATQQRYGVDYSQTQRILELLNDAGFKRGLDAEHLKHSLSAEDQDYRYSFKFALDRLALGIAVPVHAMVQNTLSYALVQPSDFELIGILIQIYHDLSTRRDWLIAHEQGQRFPVEVWLKRIKDDVLEFEQADVVALKAVREIIQKQERMLTLASYYDDAETQLRQISLPLPYIIEEIQKTLENQSAQVEPTGQITFSQIGQIRPIPYRLIVLLSLDTGKFPNRDSHIPFDLMDALRQQLGDRSRLEDDQGAFLDAILLAQEQVWLFYNGFDINDGEVREPSSVVQGFRDHLALIVKPSSTQSEQRSILPIGDAGEFEALQIPPQLYPLYYLHRLQPFDPLGFVADRPVRYQDQWFKVASQIQQVKGERQAWANTPYPVEQHEMTILSSQQWIQDVTFPARLYLKTLGVENLTATELVDQNEPLLLDGLGKYAIRHFLQQHDESISPNILQDQLPVGKVQQSAWQQSRLEQQRLLERLQQYAAAPTETTQRVWRVSKHLQIGCVTPKQLTQDWVSLDPSSARAKRLAKVWLEYLLWLVVLDSDSSTEQRRIVVFSDQTVICEGLNSQQAQDYLQAWLQLWYTAQQQPVVLPAALMLKPLEKAKRYEWTERDAQLILAEDSQKQVFKDWNDTGDFSGFDMSQNEACKLHRDWQFILQEQDAAALLQFACDHYSYALYQPIFEFLRVE</sequence>
<dbReference type="PANTHER" id="PTHR30591:SF1">
    <property type="entry name" value="RECBCD ENZYME SUBUNIT RECC"/>
    <property type="match status" value="1"/>
</dbReference>
<comment type="similarity">
    <text evidence="10">Belongs to the RecC family.</text>
</comment>
<dbReference type="RefSeq" id="WP_005192027.1">
    <property type="nucleotide sequence ID" value="NZ_KB850051.1"/>
</dbReference>
<dbReference type="PANTHER" id="PTHR30591">
    <property type="entry name" value="RECBCD ENZYME SUBUNIT RECC"/>
    <property type="match status" value="1"/>
</dbReference>
<evidence type="ECO:0000256" key="9">
    <source>
        <dbReference type="ARBA" id="ARBA00023204"/>
    </source>
</evidence>
<evidence type="ECO:0000313" key="13">
    <source>
        <dbReference type="Proteomes" id="UP000013261"/>
    </source>
</evidence>
<dbReference type="GO" id="GO:0000724">
    <property type="term" value="P:double-strand break repair via homologous recombination"/>
    <property type="evidence" value="ECO:0007669"/>
    <property type="project" value="UniProtKB-UniRule"/>
</dbReference>
<comment type="subunit">
    <text evidence="10">Heterotrimer of RecB, RecC and RecD. All subunits contribute to DNA-binding.</text>
</comment>
<dbReference type="InterPro" id="IPR011335">
    <property type="entry name" value="Restrct_endonuc-II-like"/>
</dbReference>
<dbReference type="Proteomes" id="UP000013261">
    <property type="component" value="Unassembled WGS sequence"/>
</dbReference>
<dbReference type="HAMAP" id="MF_01486">
    <property type="entry name" value="RecC"/>
    <property type="match status" value="1"/>
</dbReference>
<evidence type="ECO:0000256" key="2">
    <source>
        <dbReference type="ARBA" id="ARBA00022741"/>
    </source>
</evidence>
<evidence type="ECO:0000256" key="5">
    <source>
        <dbReference type="ARBA" id="ARBA00022806"/>
    </source>
</evidence>
<dbReference type="Pfam" id="PF17946">
    <property type="entry name" value="RecC_C"/>
    <property type="match status" value="1"/>
</dbReference>
<dbReference type="SUPFAM" id="SSF52540">
    <property type="entry name" value="P-loop containing nucleoside triphosphate hydrolases"/>
    <property type="match status" value="2"/>
</dbReference>
<keyword evidence="3 10" id="KW-0227">DNA damage</keyword>
<organism evidence="12 13">
    <name type="scientific">Acinetobacter dispersus</name>
    <dbReference type="NCBI Taxonomy" id="70348"/>
    <lineage>
        <taxon>Bacteria</taxon>
        <taxon>Pseudomonadati</taxon>
        <taxon>Pseudomonadota</taxon>
        <taxon>Gammaproteobacteria</taxon>
        <taxon>Moraxellales</taxon>
        <taxon>Moraxellaceae</taxon>
        <taxon>Acinetobacter</taxon>
    </lineage>
</organism>
<dbReference type="SUPFAM" id="SSF52980">
    <property type="entry name" value="Restriction endonuclease-like"/>
    <property type="match status" value="1"/>
</dbReference>
<dbReference type="Pfam" id="PF04257">
    <property type="entry name" value="Exonuc_V_gamma"/>
    <property type="match status" value="1"/>
</dbReference>
<dbReference type="AlphaFoldDB" id="N9L4Y5"/>